<dbReference type="PRINTS" id="PR01607">
    <property type="entry name" value="APYRASEFAMLY"/>
</dbReference>
<dbReference type="PANTHER" id="PTHR11575">
    <property type="entry name" value="5'-NUCLEOTIDASE-RELATED"/>
    <property type="match status" value="1"/>
</dbReference>
<feature type="domain" description="Calcineurin-like phosphoesterase" evidence="2">
    <location>
        <begin position="43"/>
        <end position="280"/>
    </location>
</feature>
<dbReference type="SUPFAM" id="SSF56300">
    <property type="entry name" value="Metallo-dependent phosphatases"/>
    <property type="match status" value="1"/>
</dbReference>
<evidence type="ECO:0000313" key="3">
    <source>
        <dbReference type="EMBL" id="BDU71292.1"/>
    </source>
</evidence>
<dbReference type="InterPro" id="IPR006146">
    <property type="entry name" value="5'-Nucleotdase_CS"/>
</dbReference>
<sequence>MPRNIATLAAGSILTVLLVGCSLSSPEKLAGPAPLAGDAKVVILQTTDVHDHANGIGPMSATSPAPLGSYARVAAYVNSVRAGAASGTSVVLVDSGDWSMGTLYDLTLGSQPLATFFIDTLRYDCVTLGNHEFDYTPLGLATALSLSQSKFGYHTPIVASNTVLNGNKDLAPFMGTAITPTYTKTYPSGLKVGFIGLMGTEAAAAAPASAPVTFTDYSRNYALVQSLVDTLRNTEGCHVVVALSHAGTDSSDITAVKGEDVNLAKNTTGIDVIASGHTHNAFPDAQASFAQKSAVAGKTWTTQIICAGAYTTNVARIDLTYNAASKTTTLVSASNKAMTDASLAALGVNPVRDPAQSVFVAQADSQLNYGLGSLFTTLFGSQAGYVFDSTDLTTGVYKVVGSTPQEMRSNDQNPVRCPNGMGDLAADAVRNVPNGIISAAIAQTMRAKGLTQDQAVLALATAGFNPMFFTAGIVPTGVIRDHLAAGPISLANAYNVLPLGISPDTTQAIPVGYPLMSIYLTTEDLKKVCALQLLSQCNLTPSDYYLNISGLSYALDGPGSYLYFKYATAAAVLSVVQSKAATVAAAGAAYQALATLGSTGDPAALLAAMAGGNPYATAMVALNDPPATLDATQTGTNLQVLGDVAAKGAADAATGGITLNTKIFTMAIGAIGQISAFDAADAMCTGPTTLDLVPATRYRVAGDLYAVMMMGAAKSKFGVDITAYAGNTRMDATTVSAADLAGAMKYRINAAGPVLPVVELKEWMALVQYIGALGGTVPPQYLSTPAFTDFAVGGRWGTAVTVRNQTYPLAPIGAMMTTLAGL</sequence>
<comment type="similarity">
    <text evidence="1">Belongs to the 5'-nucleotidase family.</text>
</comment>
<dbReference type="InterPro" id="IPR006179">
    <property type="entry name" value="5_nucleotidase/apyrase"/>
</dbReference>
<accession>A0AA48GHF9</accession>
<name>A0AA48GHF9_9BACT</name>
<keyword evidence="4" id="KW-1185">Reference proteome</keyword>
<dbReference type="PANTHER" id="PTHR11575:SF24">
    <property type="entry name" value="5'-NUCLEOTIDASE"/>
    <property type="match status" value="1"/>
</dbReference>
<dbReference type="AlphaFoldDB" id="A0AA48GHF9"/>
<dbReference type="InterPro" id="IPR004843">
    <property type="entry name" value="Calcineurin-like_PHP"/>
</dbReference>
<proteinExistence type="inferred from homology"/>
<dbReference type="PROSITE" id="PS00786">
    <property type="entry name" value="5_NUCLEOTIDASE_2"/>
    <property type="match status" value="1"/>
</dbReference>
<dbReference type="InterPro" id="IPR036907">
    <property type="entry name" value="5'-Nucleotdase_C_sf"/>
</dbReference>
<dbReference type="Gene3D" id="3.60.21.10">
    <property type="match status" value="1"/>
</dbReference>
<dbReference type="KEGG" id="msil:METEAL_04660"/>
<gene>
    <name evidence="3" type="ORF">METEAL_04660</name>
</gene>
<dbReference type="GO" id="GO:0046872">
    <property type="term" value="F:metal ion binding"/>
    <property type="evidence" value="ECO:0007669"/>
    <property type="project" value="InterPro"/>
</dbReference>
<dbReference type="GO" id="GO:0009166">
    <property type="term" value="P:nucleotide catabolic process"/>
    <property type="evidence" value="ECO:0007669"/>
    <property type="project" value="InterPro"/>
</dbReference>
<evidence type="ECO:0000259" key="2">
    <source>
        <dbReference type="Pfam" id="PF00149"/>
    </source>
</evidence>
<dbReference type="EMBL" id="AP027080">
    <property type="protein sequence ID" value="BDU71292.1"/>
    <property type="molecule type" value="Genomic_DNA"/>
</dbReference>
<evidence type="ECO:0000313" key="4">
    <source>
        <dbReference type="Proteomes" id="UP001238179"/>
    </source>
</evidence>
<dbReference type="SUPFAM" id="SSF55816">
    <property type="entry name" value="5'-nucleotidase (syn. UDP-sugar hydrolase), C-terminal domain"/>
    <property type="match status" value="1"/>
</dbReference>
<dbReference type="PROSITE" id="PS51257">
    <property type="entry name" value="PROKAR_LIPOPROTEIN"/>
    <property type="match status" value="1"/>
</dbReference>
<dbReference type="GO" id="GO:0000166">
    <property type="term" value="F:nucleotide binding"/>
    <property type="evidence" value="ECO:0007669"/>
    <property type="project" value="InterPro"/>
</dbReference>
<dbReference type="RefSeq" id="WP_316414178.1">
    <property type="nucleotide sequence ID" value="NZ_AP027080.1"/>
</dbReference>
<dbReference type="GO" id="GO:0016788">
    <property type="term" value="F:hydrolase activity, acting on ester bonds"/>
    <property type="evidence" value="ECO:0007669"/>
    <property type="project" value="InterPro"/>
</dbReference>
<reference evidence="4" key="1">
    <citation type="journal article" date="2023" name="Int. J. Syst. Evol. Microbiol.">
        <title>Mesoterricola silvestris gen. nov., sp. nov., Mesoterricola sediminis sp. nov., Geothrix oryzae sp. nov., Geothrix edaphica sp. nov., Geothrix rubra sp. nov., and Geothrix limicola sp. nov., six novel members of Acidobacteriota isolated from soils.</title>
        <authorList>
            <person name="Itoh H."/>
            <person name="Sugisawa Y."/>
            <person name="Mise K."/>
            <person name="Xu Z."/>
            <person name="Kuniyasu M."/>
            <person name="Ushijima N."/>
            <person name="Kawano K."/>
            <person name="Kobayashi E."/>
            <person name="Shiratori Y."/>
            <person name="Masuda Y."/>
            <person name="Senoo K."/>
        </authorList>
    </citation>
    <scope>NUCLEOTIDE SEQUENCE [LARGE SCALE GENOMIC DNA]</scope>
    <source>
        <strain evidence="4">W79</strain>
    </source>
</reference>
<dbReference type="Proteomes" id="UP001238179">
    <property type="component" value="Chromosome"/>
</dbReference>
<evidence type="ECO:0000256" key="1">
    <source>
        <dbReference type="ARBA" id="ARBA00006654"/>
    </source>
</evidence>
<dbReference type="Pfam" id="PF00149">
    <property type="entry name" value="Metallophos"/>
    <property type="match status" value="1"/>
</dbReference>
<dbReference type="Gene3D" id="3.90.780.10">
    <property type="entry name" value="5'-Nucleotidase, C-terminal domain"/>
    <property type="match status" value="1"/>
</dbReference>
<dbReference type="InterPro" id="IPR029052">
    <property type="entry name" value="Metallo-depent_PP-like"/>
</dbReference>
<protein>
    <recommendedName>
        <fullName evidence="2">Calcineurin-like phosphoesterase domain-containing protein</fullName>
    </recommendedName>
</protein>
<organism evidence="3 4">
    <name type="scientific">Mesoterricola silvestris</name>
    <dbReference type="NCBI Taxonomy" id="2927979"/>
    <lineage>
        <taxon>Bacteria</taxon>
        <taxon>Pseudomonadati</taxon>
        <taxon>Acidobacteriota</taxon>
        <taxon>Holophagae</taxon>
        <taxon>Holophagales</taxon>
        <taxon>Holophagaceae</taxon>
        <taxon>Mesoterricola</taxon>
    </lineage>
</organism>